<evidence type="ECO:0000256" key="1">
    <source>
        <dbReference type="SAM" id="Phobius"/>
    </source>
</evidence>
<evidence type="ECO:0000313" key="3">
    <source>
        <dbReference type="Proteomes" id="UP000191025"/>
    </source>
</evidence>
<dbReference type="Proteomes" id="UP000191025">
    <property type="component" value="Unassembled WGS sequence"/>
</dbReference>
<proteinExistence type="predicted"/>
<accession>A0A1V4H1J7</accession>
<reference evidence="3" key="1">
    <citation type="submission" date="2017-03" db="EMBL/GenBank/DDBJ databases">
        <title>Draft genome sequence of Moraxella equi CCUG 4950T type strain.</title>
        <authorList>
            <person name="Salva-Serra F."/>
            <person name="Engstrom-Jakobsson H."/>
            <person name="Thorell K."/>
            <person name="Jaen-Luchoro D."/>
            <person name="Gonzales-Siles L."/>
            <person name="Karlsson R."/>
            <person name="Yazdan S."/>
            <person name="Boulund F."/>
            <person name="Johnning A."/>
            <person name="Engstrand L."/>
            <person name="Kristiansson E."/>
            <person name="Moore E."/>
        </authorList>
    </citation>
    <scope>NUCLEOTIDE SEQUENCE [LARGE SCALE GENOMIC DNA]</scope>
    <source>
        <strain evidence="3">CCUG 4441</strain>
    </source>
</reference>
<evidence type="ECO:0008006" key="4">
    <source>
        <dbReference type="Google" id="ProtNLM"/>
    </source>
</evidence>
<dbReference type="AlphaFoldDB" id="A0A1V4H1J7"/>
<keyword evidence="1" id="KW-0472">Membrane</keyword>
<protein>
    <recommendedName>
        <fullName evidence="4">PA14 domain-containing protein</fullName>
    </recommendedName>
</protein>
<gene>
    <name evidence="2" type="ORF">B5J94_02645</name>
</gene>
<dbReference type="RefSeq" id="WP_062499230.1">
    <property type="nucleotide sequence ID" value="NZ_MXAN01000012.1"/>
</dbReference>
<feature type="transmembrane region" description="Helical" evidence="1">
    <location>
        <begin position="26"/>
        <end position="47"/>
    </location>
</feature>
<evidence type="ECO:0000313" key="2">
    <source>
        <dbReference type="EMBL" id="OPH38703.1"/>
    </source>
</evidence>
<keyword evidence="1" id="KW-0812">Transmembrane</keyword>
<comment type="caution">
    <text evidence="2">The sequence shown here is derived from an EMBL/GenBank/DDBJ whole genome shotgun (WGS) entry which is preliminary data.</text>
</comment>
<keyword evidence="1" id="KW-1133">Transmembrane helix</keyword>
<organism evidence="2 3">
    <name type="scientific">Moraxella lacunata</name>
    <dbReference type="NCBI Taxonomy" id="477"/>
    <lineage>
        <taxon>Bacteria</taxon>
        <taxon>Pseudomonadati</taxon>
        <taxon>Pseudomonadota</taxon>
        <taxon>Gammaproteobacteria</taxon>
        <taxon>Moraxellales</taxon>
        <taxon>Moraxellaceae</taxon>
        <taxon>Moraxella</taxon>
    </lineage>
</organism>
<sequence>MGKAYQIDGDDDEVTLWEGSPAFRRLVYGAIALVLLTAYGFWVSAYLQEYQRHIDMINQQYRESSGTNEQLIEDVLPKKSRNPVWNNNPQAASKLNYKTLNDYPLATDSWQNRFNPNKIAPSSGFEVYYINQQKPNEVALKEIKPNIAMNYYGDEIKGIPTKELATYWVGRISVPKDGIYFIKKSGDWKSMRILLDGHIMDKGSFQGTSELNVYLKEGDYLLEVEMANKTNDLDLAVNFFHPIITYKNTELSQQLAKLNVNNYNLYFASTYRSDDFNNAVSIHSKVSEPYVLVLSNSEPVNWRIYGNAPQAIIYSGANTSINSVGSPHIVKTDFLNVPYNLLAEKSSCSCHQGVFSCSGVASMRASIEHIEDITGMRLVGGAGDNYARILRLPKDRVSHDIMSRQTQDYEQKRVACQVPTSPVNQTNDISP</sequence>
<dbReference type="Gene3D" id="3.90.182.10">
    <property type="entry name" value="Toxin - Anthrax Protective Antigen,domain 1"/>
    <property type="match status" value="1"/>
</dbReference>
<name>A0A1V4H1J7_MORLA</name>
<dbReference type="EMBL" id="MXAN01000012">
    <property type="protein sequence ID" value="OPH38703.1"/>
    <property type="molecule type" value="Genomic_DNA"/>
</dbReference>